<dbReference type="InterPro" id="IPR006311">
    <property type="entry name" value="TAT_signal"/>
</dbReference>
<name>A0A841DF54_PLAVE</name>
<evidence type="ECO:0000313" key="3">
    <source>
        <dbReference type="Proteomes" id="UP000562352"/>
    </source>
</evidence>
<feature type="chain" id="PRO_5038657708" evidence="1">
    <location>
        <begin position="28"/>
        <end position="216"/>
    </location>
</feature>
<dbReference type="Proteomes" id="UP000562352">
    <property type="component" value="Unassembled WGS sequence"/>
</dbReference>
<comment type="caution">
    <text evidence="2">The sequence shown here is derived from an EMBL/GenBank/DDBJ whole genome shotgun (WGS) entry which is preliminary data.</text>
</comment>
<evidence type="ECO:0000313" key="2">
    <source>
        <dbReference type="EMBL" id="MBB5967567.1"/>
    </source>
</evidence>
<protein>
    <submittedName>
        <fullName evidence="2">Uncharacterized protein</fullName>
    </submittedName>
</protein>
<keyword evidence="1" id="KW-0732">Signal</keyword>
<dbReference type="PROSITE" id="PS51318">
    <property type="entry name" value="TAT"/>
    <property type="match status" value="1"/>
</dbReference>
<gene>
    <name evidence="2" type="ORF">FHS22_006874</name>
</gene>
<reference evidence="2 3" key="1">
    <citation type="submission" date="2020-08" db="EMBL/GenBank/DDBJ databases">
        <title>Genomic Encyclopedia of Type Strains, Phase III (KMG-III): the genomes of soil and plant-associated and newly described type strains.</title>
        <authorList>
            <person name="Whitman W."/>
        </authorList>
    </citation>
    <scope>NUCLEOTIDE SEQUENCE [LARGE SCALE GENOMIC DNA]</scope>
    <source>
        <strain evidence="2 3">CECT 3303</strain>
    </source>
</reference>
<dbReference type="AlphaFoldDB" id="A0A841DF54"/>
<proteinExistence type="predicted"/>
<feature type="signal peptide" evidence="1">
    <location>
        <begin position="1"/>
        <end position="27"/>
    </location>
</feature>
<evidence type="ECO:0000256" key="1">
    <source>
        <dbReference type="SAM" id="SignalP"/>
    </source>
</evidence>
<keyword evidence="3" id="KW-1185">Reference proteome</keyword>
<dbReference type="EMBL" id="JACHJJ010000035">
    <property type="protein sequence ID" value="MBB5967567.1"/>
    <property type="molecule type" value="Genomic_DNA"/>
</dbReference>
<accession>A0A841DF54</accession>
<organism evidence="2 3">
    <name type="scientific">Planomonospora venezuelensis</name>
    <dbReference type="NCBI Taxonomy" id="1999"/>
    <lineage>
        <taxon>Bacteria</taxon>
        <taxon>Bacillati</taxon>
        <taxon>Actinomycetota</taxon>
        <taxon>Actinomycetes</taxon>
        <taxon>Streptosporangiales</taxon>
        <taxon>Streptosporangiaceae</taxon>
        <taxon>Planomonospora</taxon>
    </lineage>
</organism>
<sequence>MSRRLVLGGAAVAAGATLMLPSVPAAAQAVAPAQAPVSAAPATPAEKLFGAWVRGDRRAAARVATPSAVNSMFAYAYRAPDEFAGCSGNACRFVHTSVNVPGGLDGVLMIVSGSKVTKVYGSRHFTTPSAAAKHLFSAWKKNDRNQGLEAARPAAVNRLFRVRFDPKGVPYFFQGCSPEPKGHSCAWSYEGGAMFMHVRGSKATGYDVRSIGYVAD</sequence>
<dbReference type="RefSeq" id="WP_184948290.1">
    <property type="nucleotide sequence ID" value="NZ_BAAAWZ010000004.1"/>
</dbReference>